<dbReference type="RefSeq" id="XP_027615788.1">
    <property type="nucleotide sequence ID" value="XM_027759987.1"/>
</dbReference>
<dbReference type="AlphaFoldDB" id="A0A401GRM6"/>
<keyword evidence="2" id="KW-1185">Reference proteome</keyword>
<reference evidence="1 2" key="1">
    <citation type="journal article" date="2018" name="Sci. Rep.">
        <title>Genome sequence of the cauliflower mushroom Sparassis crispa (Hanabiratake) and its association with beneficial usage.</title>
        <authorList>
            <person name="Kiyama R."/>
            <person name="Furutani Y."/>
            <person name="Kawaguchi K."/>
            <person name="Nakanishi T."/>
        </authorList>
    </citation>
    <scope>NUCLEOTIDE SEQUENCE [LARGE SCALE GENOMIC DNA]</scope>
</reference>
<dbReference type="Proteomes" id="UP000287166">
    <property type="component" value="Unassembled WGS sequence"/>
</dbReference>
<comment type="caution">
    <text evidence="1">The sequence shown here is derived from an EMBL/GenBank/DDBJ whole genome shotgun (WGS) entry which is preliminary data.</text>
</comment>
<protein>
    <submittedName>
        <fullName evidence="1">Uncharacterized protein</fullName>
    </submittedName>
</protein>
<gene>
    <name evidence="1" type="ORF">SCP_0700550</name>
</gene>
<organism evidence="1 2">
    <name type="scientific">Sparassis crispa</name>
    <dbReference type="NCBI Taxonomy" id="139825"/>
    <lineage>
        <taxon>Eukaryota</taxon>
        <taxon>Fungi</taxon>
        <taxon>Dikarya</taxon>
        <taxon>Basidiomycota</taxon>
        <taxon>Agaricomycotina</taxon>
        <taxon>Agaricomycetes</taxon>
        <taxon>Polyporales</taxon>
        <taxon>Sparassidaceae</taxon>
        <taxon>Sparassis</taxon>
    </lineage>
</organism>
<dbReference type="EMBL" id="BFAD01000007">
    <property type="protein sequence ID" value="GBE84875.1"/>
    <property type="molecule type" value="Genomic_DNA"/>
</dbReference>
<name>A0A401GRM6_9APHY</name>
<proteinExistence type="predicted"/>
<accession>A0A401GRM6</accession>
<dbReference type="InParanoid" id="A0A401GRM6"/>
<evidence type="ECO:0000313" key="2">
    <source>
        <dbReference type="Proteomes" id="UP000287166"/>
    </source>
</evidence>
<dbReference type="GeneID" id="38781792"/>
<evidence type="ECO:0000313" key="1">
    <source>
        <dbReference type="EMBL" id="GBE84875.1"/>
    </source>
</evidence>
<sequence>MVARYIKMRHHLTHADHGQHGGVSFETNGHTGHVSRCSWSKATHGKIRRISRHSPAKPCASRDTISCRSGCVLWGTTRYLDRTLRQCLRCGPWQLGHNCGGS</sequence>